<organism evidence="1 2">
    <name type="scientific">Aurantibacter aestuarii</name>
    <dbReference type="NCBI Taxonomy" id="1266046"/>
    <lineage>
        <taxon>Bacteria</taxon>
        <taxon>Pseudomonadati</taxon>
        <taxon>Bacteroidota</taxon>
        <taxon>Flavobacteriia</taxon>
        <taxon>Flavobacteriales</taxon>
        <taxon>Flavobacteriaceae</taxon>
        <taxon>Aurantibacter</taxon>
    </lineage>
</organism>
<dbReference type="OrthoDB" id="5288719at2"/>
<dbReference type="InterPro" id="IPR014721">
    <property type="entry name" value="Ribsml_uS5_D2-typ_fold_subgr"/>
</dbReference>
<sequence>MFYSHGKLLITAEYVVLDGAMALAVPTKMGQSLEVEATKKTFLNWKSLTHTNDLWYEADFNLNGSNLSCSNSCKVSQNLIKILEAARSLNPKFLAEGTGYHVVSKLEFPQNWGLGSSSTLLNNVAQWAKVDAFELSNLTFGGSGYDIACAQNSSPIFYHIKNLKPKITPTHFNPNFKEHLYFVHLNEKQNSRDGIKHYKAQEFNLEDTVATINSITENLSKTNNFDEFCELLHLHETLISNVTKQETIKNKLFSDFNGSIKSLGAWGGDFVLVASKDNPKSYFESKRFQTILSWDEMVLES</sequence>
<dbReference type="NCBIfam" id="NF040656">
    <property type="entry name" value="GHMP_GYDIA"/>
    <property type="match status" value="1"/>
</dbReference>
<dbReference type="Proteomes" id="UP000238426">
    <property type="component" value="Unassembled WGS sequence"/>
</dbReference>
<accession>A0A2T1NFJ9</accession>
<evidence type="ECO:0000313" key="1">
    <source>
        <dbReference type="EMBL" id="PSG91547.1"/>
    </source>
</evidence>
<reference evidence="1 2" key="1">
    <citation type="submission" date="2018-03" db="EMBL/GenBank/DDBJ databases">
        <title>Mesoflavibacter sp. HG37 and Mesoflavibacter sp. HG96 sp.nov., two marine bacteria isolated from seawater of Western Pacific Ocean.</title>
        <authorList>
            <person name="Cheng H."/>
            <person name="Wu Y.-H."/>
            <person name="Guo L.-L."/>
            <person name="Xu X.-W."/>
        </authorList>
    </citation>
    <scope>NUCLEOTIDE SEQUENCE [LARGE SCALE GENOMIC DNA]</scope>
    <source>
        <strain evidence="1 2">KCTC 32269</strain>
    </source>
</reference>
<dbReference type="Gene3D" id="3.30.230.10">
    <property type="match status" value="1"/>
</dbReference>
<dbReference type="InterPro" id="IPR020568">
    <property type="entry name" value="Ribosomal_Su5_D2-typ_SF"/>
</dbReference>
<gene>
    <name evidence="1" type="ORF">C7H52_00070</name>
</gene>
<dbReference type="InterPro" id="IPR047765">
    <property type="entry name" value="GHMP_GYDIA-like"/>
</dbReference>
<dbReference type="GO" id="GO:0016301">
    <property type="term" value="F:kinase activity"/>
    <property type="evidence" value="ECO:0007669"/>
    <property type="project" value="UniProtKB-KW"/>
</dbReference>
<proteinExistence type="predicted"/>
<dbReference type="RefSeq" id="WP_106461842.1">
    <property type="nucleotide sequence ID" value="NZ_PXOQ01000006.1"/>
</dbReference>
<keyword evidence="1" id="KW-0418">Kinase</keyword>
<keyword evidence="1" id="KW-0808">Transferase</keyword>
<dbReference type="SUPFAM" id="SSF54211">
    <property type="entry name" value="Ribosomal protein S5 domain 2-like"/>
    <property type="match status" value="1"/>
</dbReference>
<name>A0A2T1NFJ9_9FLAO</name>
<keyword evidence="2" id="KW-1185">Reference proteome</keyword>
<comment type="caution">
    <text evidence="1">The sequence shown here is derived from an EMBL/GenBank/DDBJ whole genome shotgun (WGS) entry which is preliminary data.</text>
</comment>
<protein>
    <submittedName>
        <fullName evidence="1">GHMP kinase</fullName>
    </submittedName>
</protein>
<dbReference type="AlphaFoldDB" id="A0A2T1NFJ9"/>
<evidence type="ECO:0000313" key="2">
    <source>
        <dbReference type="Proteomes" id="UP000238426"/>
    </source>
</evidence>
<dbReference type="EMBL" id="PXOQ01000006">
    <property type="protein sequence ID" value="PSG91547.1"/>
    <property type="molecule type" value="Genomic_DNA"/>
</dbReference>